<dbReference type="InterPro" id="IPR007730">
    <property type="entry name" value="SPOR-like_dom"/>
</dbReference>
<feature type="compositionally biased region" description="Basic and acidic residues" evidence="1">
    <location>
        <begin position="110"/>
        <end position="119"/>
    </location>
</feature>
<dbReference type="eggNOG" id="COG3147">
    <property type="taxonomic scope" value="Bacteria"/>
</dbReference>
<accession>A0A1E5E047</accession>
<dbReference type="GO" id="GO:0042834">
    <property type="term" value="F:peptidoglycan binding"/>
    <property type="evidence" value="ECO:0007669"/>
    <property type="project" value="InterPro"/>
</dbReference>
<proteinExistence type="predicted"/>
<feature type="compositionally biased region" description="Polar residues" evidence="1">
    <location>
        <begin position="79"/>
        <end position="91"/>
    </location>
</feature>
<dbReference type="OrthoDB" id="7069135at2"/>
<evidence type="ECO:0000313" key="3">
    <source>
        <dbReference type="EMBL" id="OEF23701.1"/>
    </source>
</evidence>
<feature type="region of interest" description="Disordered" evidence="1">
    <location>
        <begin position="77"/>
        <end position="119"/>
    </location>
</feature>
<keyword evidence="3" id="KW-0131">Cell cycle</keyword>
<dbReference type="AlphaFoldDB" id="A0A1E5E047"/>
<organism evidence="3 4">
    <name type="scientific">Vibrio rumoiensis 1S-45</name>
    <dbReference type="NCBI Taxonomy" id="1188252"/>
    <lineage>
        <taxon>Bacteria</taxon>
        <taxon>Pseudomonadati</taxon>
        <taxon>Pseudomonadota</taxon>
        <taxon>Gammaproteobacteria</taxon>
        <taxon>Vibrionales</taxon>
        <taxon>Vibrionaceae</taxon>
        <taxon>Vibrio</taxon>
    </lineage>
</organism>
<sequence>MASKFQSRLIGTVILVAIGVIVLPDVFDGQKKHYQEEFAAIPIKPSDEIDETGDNDQVKEPVQLDVALPKEPVAAVTVSAGQAKSSEQASSPEKDQPVEELKEVASTQVDRPEKEDQVEVKAVPVRETNRYDSNAWIIQLVALKNQDNAKKLVDDLQKRGFQAHLKPDSGVSRVIIGPDVSKENLEQQIDKLQKITGLKGQLQTFKPLNP</sequence>
<dbReference type="PANTHER" id="PTHR38687">
    <property type="entry name" value="CELL DIVISION PROTEIN DEDD-RELATED"/>
    <property type="match status" value="1"/>
</dbReference>
<dbReference type="PANTHER" id="PTHR38687:SF1">
    <property type="entry name" value="CELL DIVISION PROTEIN DEDD"/>
    <property type="match status" value="1"/>
</dbReference>
<gene>
    <name evidence="3" type="ORF">A1QC_11380</name>
</gene>
<dbReference type="InterPro" id="IPR052521">
    <property type="entry name" value="Cell_div_SPOR-domain"/>
</dbReference>
<dbReference type="Pfam" id="PF05036">
    <property type="entry name" value="SPOR"/>
    <property type="match status" value="1"/>
</dbReference>
<dbReference type="GO" id="GO:0032153">
    <property type="term" value="C:cell division site"/>
    <property type="evidence" value="ECO:0007669"/>
    <property type="project" value="TreeGrafter"/>
</dbReference>
<dbReference type="EMBL" id="AJYK02000086">
    <property type="protein sequence ID" value="OEF23701.1"/>
    <property type="molecule type" value="Genomic_DNA"/>
</dbReference>
<evidence type="ECO:0000259" key="2">
    <source>
        <dbReference type="PROSITE" id="PS51724"/>
    </source>
</evidence>
<dbReference type="PROSITE" id="PS51724">
    <property type="entry name" value="SPOR"/>
    <property type="match status" value="1"/>
</dbReference>
<name>A0A1E5E047_9VIBR</name>
<dbReference type="GO" id="GO:0032506">
    <property type="term" value="P:cytokinetic process"/>
    <property type="evidence" value="ECO:0007669"/>
    <property type="project" value="TreeGrafter"/>
</dbReference>
<keyword evidence="4" id="KW-1185">Reference proteome</keyword>
<keyword evidence="3" id="KW-0132">Cell division</keyword>
<dbReference type="Gene3D" id="3.30.70.1070">
    <property type="entry name" value="Sporulation related repeat"/>
    <property type="match status" value="1"/>
</dbReference>
<dbReference type="STRING" id="1188252.A1QC_11380"/>
<dbReference type="GO" id="GO:0030428">
    <property type="term" value="C:cell septum"/>
    <property type="evidence" value="ECO:0007669"/>
    <property type="project" value="TreeGrafter"/>
</dbReference>
<feature type="compositionally biased region" description="Basic and acidic residues" evidence="1">
    <location>
        <begin position="92"/>
        <end position="103"/>
    </location>
</feature>
<reference evidence="3 4" key="1">
    <citation type="journal article" date="2012" name="Science">
        <title>Ecological populations of bacteria act as socially cohesive units of antibiotic production and resistance.</title>
        <authorList>
            <person name="Cordero O.X."/>
            <person name="Wildschutte H."/>
            <person name="Kirkup B."/>
            <person name="Proehl S."/>
            <person name="Ngo L."/>
            <person name="Hussain F."/>
            <person name="Le Roux F."/>
            <person name="Mincer T."/>
            <person name="Polz M.F."/>
        </authorList>
    </citation>
    <scope>NUCLEOTIDE SEQUENCE [LARGE SCALE GENOMIC DNA]</scope>
    <source>
        <strain evidence="3 4">1S-45</strain>
    </source>
</reference>
<feature type="domain" description="SPOR" evidence="2">
    <location>
        <begin position="130"/>
        <end position="205"/>
    </location>
</feature>
<dbReference type="RefSeq" id="WP_017025819.1">
    <property type="nucleotide sequence ID" value="NZ_AJYK02000086.1"/>
</dbReference>
<comment type="caution">
    <text evidence="3">The sequence shown here is derived from an EMBL/GenBank/DDBJ whole genome shotgun (WGS) entry which is preliminary data.</text>
</comment>
<dbReference type="InterPro" id="IPR036680">
    <property type="entry name" value="SPOR-like_sf"/>
</dbReference>
<dbReference type="Proteomes" id="UP000094070">
    <property type="component" value="Unassembled WGS sequence"/>
</dbReference>
<evidence type="ECO:0000313" key="4">
    <source>
        <dbReference type="Proteomes" id="UP000094070"/>
    </source>
</evidence>
<evidence type="ECO:0000256" key="1">
    <source>
        <dbReference type="SAM" id="MobiDB-lite"/>
    </source>
</evidence>
<dbReference type="SUPFAM" id="SSF110997">
    <property type="entry name" value="Sporulation related repeat"/>
    <property type="match status" value="1"/>
</dbReference>
<protein>
    <submittedName>
        <fullName evidence="3">Cell division protein DedD</fullName>
    </submittedName>
</protein>